<evidence type="ECO:0000313" key="2">
    <source>
        <dbReference type="Proteomes" id="UP000053268"/>
    </source>
</evidence>
<organism evidence="1 2">
    <name type="scientific">Papilio xuthus</name>
    <name type="common">Asian swallowtail butterfly</name>
    <dbReference type="NCBI Taxonomy" id="66420"/>
    <lineage>
        <taxon>Eukaryota</taxon>
        <taxon>Metazoa</taxon>
        <taxon>Ecdysozoa</taxon>
        <taxon>Arthropoda</taxon>
        <taxon>Hexapoda</taxon>
        <taxon>Insecta</taxon>
        <taxon>Pterygota</taxon>
        <taxon>Neoptera</taxon>
        <taxon>Endopterygota</taxon>
        <taxon>Lepidoptera</taxon>
        <taxon>Glossata</taxon>
        <taxon>Ditrysia</taxon>
        <taxon>Papilionoidea</taxon>
        <taxon>Papilionidae</taxon>
        <taxon>Papilioninae</taxon>
        <taxon>Papilio</taxon>
    </lineage>
</organism>
<reference evidence="1 2" key="1">
    <citation type="journal article" date="2015" name="Nat. Commun.">
        <title>Outbred genome sequencing and CRISPR/Cas9 gene editing in butterflies.</title>
        <authorList>
            <person name="Li X."/>
            <person name="Fan D."/>
            <person name="Zhang W."/>
            <person name="Liu G."/>
            <person name="Zhang L."/>
            <person name="Zhao L."/>
            <person name="Fang X."/>
            <person name="Chen L."/>
            <person name="Dong Y."/>
            <person name="Chen Y."/>
            <person name="Ding Y."/>
            <person name="Zhao R."/>
            <person name="Feng M."/>
            <person name="Zhu Y."/>
            <person name="Feng Y."/>
            <person name="Jiang X."/>
            <person name="Zhu D."/>
            <person name="Xiang H."/>
            <person name="Feng X."/>
            <person name="Li S."/>
            <person name="Wang J."/>
            <person name="Zhang G."/>
            <person name="Kronforst M.R."/>
            <person name="Wang W."/>
        </authorList>
    </citation>
    <scope>NUCLEOTIDE SEQUENCE [LARGE SCALE GENOMIC DNA]</scope>
    <source>
        <strain evidence="1">Ya'a_city_454_Px</strain>
        <tissue evidence="1">Whole body</tissue>
    </source>
</reference>
<sequence>MVTVTFPEGLTFRLCNDVVSKRNHTLKPRVVLPENYVKEMRPPSRKGQPVIVEFSIYVVDVNSINVEDMDFR</sequence>
<dbReference type="InterPro" id="IPR036734">
    <property type="entry name" value="Neur_chan_lig-bd_sf"/>
</dbReference>
<proteinExistence type="predicted"/>
<accession>A0A0N1IDV1</accession>
<dbReference type="STRING" id="66420.A0A0N1IDV1"/>
<dbReference type="Gene3D" id="2.70.170.10">
    <property type="entry name" value="Neurotransmitter-gated ion-channel ligand-binding domain"/>
    <property type="match status" value="1"/>
</dbReference>
<dbReference type="Proteomes" id="UP000053268">
    <property type="component" value="Unassembled WGS sequence"/>
</dbReference>
<dbReference type="GO" id="GO:0016020">
    <property type="term" value="C:membrane"/>
    <property type="evidence" value="ECO:0007669"/>
    <property type="project" value="InterPro"/>
</dbReference>
<dbReference type="EMBL" id="KQ458902">
    <property type="protein sequence ID" value="KPJ04568.1"/>
    <property type="molecule type" value="Genomic_DNA"/>
</dbReference>
<name>A0A0N1IDV1_PAPXU</name>
<gene>
    <name evidence="1" type="ORF">RR46_00376</name>
</gene>
<dbReference type="AlphaFoldDB" id="A0A0N1IDV1"/>
<keyword evidence="2" id="KW-1185">Reference proteome</keyword>
<dbReference type="GO" id="GO:0005230">
    <property type="term" value="F:extracellular ligand-gated monoatomic ion channel activity"/>
    <property type="evidence" value="ECO:0007669"/>
    <property type="project" value="InterPro"/>
</dbReference>
<evidence type="ECO:0000313" key="1">
    <source>
        <dbReference type="EMBL" id="KPJ04568.1"/>
    </source>
</evidence>
<protein>
    <submittedName>
        <fullName evidence="1">Uncharacterized protein</fullName>
    </submittedName>
</protein>